<dbReference type="AlphaFoldDB" id="C5DLK2"/>
<dbReference type="eggNOG" id="KOG4599">
    <property type="taxonomic scope" value="Eukaryota"/>
</dbReference>
<dbReference type="EMBL" id="CU928171">
    <property type="protein sequence ID" value="CAR24663.1"/>
    <property type="molecule type" value="Genomic_DNA"/>
</dbReference>
<name>C5DLK2_LACTC</name>
<evidence type="ECO:0000313" key="3">
    <source>
        <dbReference type="Proteomes" id="UP000002036"/>
    </source>
</evidence>
<dbReference type="OMA" id="TEYFKDC"/>
<dbReference type="HOGENOM" id="CLU_051886_0_0_1"/>
<dbReference type="RefSeq" id="XP_002555100.1">
    <property type="nucleotide sequence ID" value="XM_002555054.1"/>
</dbReference>
<dbReference type="KEGG" id="lth:KLTH0G01364g"/>
<dbReference type="InParanoid" id="C5DLK2"/>
<accession>C5DLK2</accession>
<dbReference type="Proteomes" id="UP000002036">
    <property type="component" value="Chromosome G"/>
</dbReference>
<sequence length="421" mass="47572">MRLHSYRPSYARVGTACIHRCSQGAYASASISDEHSQAEPRAADADVVYDSQDSGGGSPIVKNQFHYDADDLSDSELSSEPSDDDEAGISALIHLEAPEQAPAPPPSGFEAPQFREFDVHCNGFDEQLLSRTAKLRELSRELEPEPAVSAASASDKKPPLRKQVASSFKQKVPRAYLDMILAENSSRKFQDWYFMTENAQPAEIDPWATFLGAKKPKKQSLKELLKSLGVPSQHLSPQLQHITVDMYDTVNLLQPVHVMCKQLQRYYKCRGFAQSFICFILDRNVFNSPECTSAWCEDVYSRLDANHFTDTYLQLVAGDSYLLHLRVSRQIPEFHELLLEKLFPQHTYETLLGEFDRLLKAKEHQKLLYFTLFIYGTATMPFGDTAASQRLRDSVYGAGNDGNHVELVIIRSYINFFIKIV</sequence>
<dbReference type="OrthoDB" id="4066051at2759"/>
<gene>
    <name evidence="2" type="ordered locus">KLTH0G01364g</name>
</gene>
<dbReference type="STRING" id="559295.C5DLK2"/>
<protein>
    <submittedName>
        <fullName evidence="2">KLTH0G01364p</fullName>
    </submittedName>
</protein>
<dbReference type="FunCoup" id="C5DLK2">
    <property type="interactions" value="41"/>
</dbReference>
<dbReference type="InterPro" id="IPR014803">
    <property type="entry name" value="DNA_repair_Nse5/Nse6"/>
</dbReference>
<dbReference type="Pfam" id="PF08691">
    <property type="entry name" value="Nse5"/>
    <property type="match status" value="1"/>
</dbReference>
<evidence type="ECO:0000256" key="1">
    <source>
        <dbReference type="SAM" id="MobiDB-lite"/>
    </source>
</evidence>
<reference evidence="2 3" key="1">
    <citation type="journal article" date="2009" name="Genome Res.">
        <title>Comparative genomics of protoploid Saccharomycetaceae.</title>
        <authorList>
            <consortium name="The Genolevures Consortium"/>
            <person name="Souciet J.-L."/>
            <person name="Dujon B."/>
            <person name="Gaillardin C."/>
            <person name="Johnston M."/>
            <person name="Baret P.V."/>
            <person name="Cliften P."/>
            <person name="Sherman D.J."/>
            <person name="Weissenbach J."/>
            <person name="Westhof E."/>
            <person name="Wincker P."/>
            <person name="Jubin C."/>
            <person name="Poulain J."/>
            <person name="Barbe V."/>
            <person name="Segurens B."/>
            <person name="Artiguenave F."/>
            <person name="Anthouard V."/>
            <person name="Vacherie B."/>
            <person name="Val M.-E."/>
            <person name="Fulton R.S."/>
            <person name="Minx P."/>
            <person name="Wilson R."/>
            <person name="Durrens P."/>
            <person name="Jean G."/>
            <person name="Marck C."/>
            <person name="Martin T."/>
            <person name="Nikolski M."/>
            <person name="Rolland T."/>
            <person name="Seret M.-L."/>
            <person name="Casaregola S."/>
            <person name="Despons L."/>
            <person name="Fairhead C."/>
            <person name="Fischer G."/>
            <person name="Lafontaine I."/>
            <person name="Leh V."/>
            <person name="Lemaire M."/>
            <person name="de Montigny J."/>
            <person name="Neuveglise C."/>
            <person name="Thierry A."/>
            <person name="Blanc-Lenfle I."/>
            <person name="Bleykasten C."/>
            <person name="Diffels J."/>
            <person name="Fritsch E."/>
            <person name="Frangeul L."/>
            <person name="Goeffon A."/>
            <person name="Jauniaux N."/>
            <person name="Kachouri-Lafond R."/>
            <person name="Payen C."/>
            <person name="Potier S."/>
            <person name="Pribylova L."/>
            <person name="Ozanne C."/>
            <person name="Richard G.-F."/>
            <person name="Sacerdot C."/>
            <person name="Straub M.-L."/>
            <person name="Talla E."/>
        </authorList>
    </citation>
    <scope>NUCLEOTIDE SEQUENCE [LARGE SCALE GENOMIC DNA]</scope>
    <source>
        <strain evidence="3">ATCC 56472 / CBS 6340 / NRRL Y-8284</strain>
    </source>
</reference>
<feature type="region of interest" description="Disordered" evidence="1">
    <location>
        <begin position="140"/>
        <end position="163"/>
    </location>
</feature>
<keyword evidence="3" id="KW-1185">Reference proteome</keyword>
<proteinExistence type="predicted"/>
<dbReference type="GeneID" id="8293358"/>
<organism evidence="2 3">
    <name type="scientific">Lachancea thermotolerans (strain ATCC 56472 / CBS 6340 / NRRL Y-8284)</name>
    <name type="common">Yeast</name>
    <name type="synonym">Kluyveromyces thermotolerans</name>
    <dbReference type="NCBI Taxonomy" id="559295"/>
    <lineage>
        <taxon>Eukaryota</taxon>
        <taxon>Fungi</taxon>
        <taxon>Dikarya</taxon>
        <taxon>Ascomycota</taxon>
        <taxon>Saccharomycotina</taxon>
        <taxon>Saccharomycetes</taxon>
        <taxon>Saccharomycetales</taxon>
        <taxon>Saccharomycetaceae</taxon>
        <taxon>Lachancea</taxon>
    </lineage>
</organism>
<evidence type="ECO:0000313" key="2">
    <source>
        <dbReference type="EMBL" id="CAR24663.1"/>
    </source>
</evidence>